<dbReference type="AlphaFoldDB" id="F9VVQ7"/>
<proteinExistence type="predicted"/>
<organism evidence="2 3">
    <name type="scientific">Gordonia alkanivorans NBRC 16433</name>
    <dbReference type="NCBI Taxonomy" id="1027371"/>
    <lineage>
        <taxon>Bacteria</taxon>
        <taxon>Bacillati</taxon>
        <taxon>Actinomycetota</taxon>
        <taxon>Actinomycetes</taxon>
        <taxon>Mycobacteriales</taxon>
        <taxon>Gordoniaceae</taxon>
        <taxon>Gordonia</taxon>
    </lineage>
</organism>
<feature type="region of interest" description="Disordered" evidence="1">
    <location>
        <begin position="48"/>
        <end position="67"/>
    </location>
</feature>
<reference evidence="2 3" key="1">
    <citation type="submission" date="2011-05" db="EMBL/GenBank/DDBJ databases">
        <title>Whole genome shotgun sequence of Gordonia alkanivorans NBRC 16433.</title>
        <authorList>
            <person name="Hosoyama A."/>
            <person name="Nakamura S."/>
            <person name="Takarada H."/>
            <person name="Tsuchikane K."/>
            <person name="Yamazaki S."/>
            <person name="Fujita N."/>
        </authorList>
    </citation>
    <scope>NUCLEOTIDE SEQUENCE [LARGE SCALE GENOMIC DNA]</scope>
    <source>
        <strain evidence="2 3">NBRC 16433</strain>
    </source>
</reference>
<protein>
    <submittedName>
        <fullName evidence="2">Uncharacterized protein</fullName>
    </submittedName>
</protein>
<dbReference type="Proteomes" id="UP000003558">
    <property type="component" value="Unassembled WGS sequence"/>
</dbReference>
<gene>
    <name evidence="2" type="ORF">GOALK_056_01190</name>
</gene>
<dbReference type="EMBL" id="BACI01000056">
    <property type="protein sequence ID" value="GAA12686.1"/>
    <property type="molecule type" value="Genomic_DNA"/>
</dbReference>
<evidence type="ECO:0000256" key="1">
    <source>
        <dbReference type="SAM" id="MobiDB-lite"/>
    </source>
</evidence>
<evidence type="ECO:0000313" key="2">
    <source>
        <dbReference type="EMBL" id="GAA12686.1"/>
    </source>
</evidence>
<accession>F9VVQ7</accession>
<sequence length="67" mass="6627">MVLVGAEAGSDSVVGTGASAEVVSGELDSVVLDSVVLESREALGTIPFGSGTVRSGRGTHRDRSPAA</sequence>
<name>F9VVQ7_9ACTN</name>
<evidence type="ECO:0000313" key="3">
    <source>
        <dbReference type="Proteomes" id="UP000003558"/>
    </source>
</evidence>
<comment type="caution">
    <text evidence="2">The sequence shown here is derived from an EMBL/GenBank/DDBJ whole genome shotgun (WGS) entry which is preliminary data.</text>
</comment>